<dbReference type="RefSeq" id="WP_177268210.1">
    <property type="nucleotide sequence ID" value="NZ_JACRTA010000001.1"/>
</dbReference>
<evidence type="ECO:0000313" key="3">
    <source>
        <dbReference type="Proteomes" id="UP000610862"/>
    </source>
</evidence>
<evidence type="ECO:0000313" key="2">
    <source>
        <dbReference type="EMBL" id="MBC8567957.1"/>
    </source>
</evidence>
<proteinExistence type="predicted"/>
<name>A0A926E9Z6_9FIRM</name>
<dbReference type="Gene3D" id="3.40.630.10">
    <property type="entry name" value="Zn peptidases"/>
    <property type="match status" value="1"/>
</dbReference>
<accession>A0A926E9Z6</accession>
<feature type="domain" description="Peptidase M28" evidence="1">
    <location>
        <begin position="224"/>
        <end position="422"/>
    </location>
</feature>
<dbReference type="Pfam" id="PF04389">
    <property type="entry name" value="Peptidase_M28"/>
    <property type="match status" value="1"/>
</dbReference>
<dbReference type="InterPro" id="IPR007484">
    <property type="entry name" value="Peptidase_M28"/>
</dbReference>
<gene>
    <name evidence="2" type="ORF">H8692_04145</name>
</gene>
<keyword evidence="3" id="KW-1185">Reference proteome</keyword>
<dbReference type="Gene3D" id="3.50.30.30">
    <property type="match status" value="1"/>
</dbReference>
<protein>
    <submittedName>
        <fullName evidence="2">M28 family peptidase</fullName>
    </submittedName>
</protein>
<dbReference type="SUPFAM" id="SSF52025">
    <property type="entry name" value="PA domain"/>
    <property type="match status" value="1"/>
</dbReference>
<dbReference type="InterPro" id="IPR039373">
    <property type="entry name" value="Peptidase_M28B"/>
</dbReference>
<reference evidence="2" key="1">
    <citation type="submission" date="2020-08" db="EMBL/GenBank/DDBJ databases">
        <title>Genome public.</title>
        <authorList>
            <person name="Liu C."/>
            <person name="Sun Q."/>
        </authorList>
    </citation>
    <scope>NUCLEOTIDE SEQUENCE</scope>
    <source>
        <strain evidence="2">NSJ-24</strain>
    </source>
</reference>
<sequence>MKYCKVCGYLDSQYGCETASKLSGIGNENSLMGFRNAGSTGEKKAAMYIEDEMRKIGLKNVNRYPFEVDSWEFRGAVIEFSDRKGFEYSYALSSFAGLPGTGSNGISAHMVDAGYGTYDECKDLDLKGAVAFIRLDMDREYWLGVPVYQLELMGAVAVITVMEGDSYGKYNRALNSANGAARTSIPVLNISRENGHTIEALLKNQVLEVDLKADITISKGESCNITGSIPGQLSDRYILLGAHYDGYFNAYIDDALGIGAVLNIAQAILRSGVIPKYTIVFIAHGAEEFGVCDSHYDWCIGSWKQITQLKPDWKEKVRLFLNIDAANPDSKELLVQASPQIHHFLNKCLAQKEDEIKREWRYGFKVNDVNGTWSDDFSYYMAGIPVVIAGRGKSEWRNKYYHTDFDTNESLYQVLMKNISEIYSLILCEYDEAEDAPVDVNEEVLMFENTLDKDLLKGEGIDIGRLDNQIAALKARNGFSAYMSNNLIKAIRAIDFDDNIIFKLEEKQKNIKILNKISQHLKEGDFEEALMAMKMFCGNSVIEHFQDEVYQYYYVDAVDDSKKPLQWGFGIIEKPLDIRRLFRVFKRNDFDNVRTNEVQEEIRNLKNKEIEIIKNHLKNTVKTLEALMM</sequence>
<dbReference type="AlphaFoldDB" id="A0A926E9Z6"/>
<organism evidence="2 3">
    <name type="scientific">Lentihominibacter hominis</name>
    <dbReference type="NCBI Taxonomy" id="2763645"/>
    <lineage>
        <taxon>Bacteria</taxon>
        <taxon>Bacillati</taxon>
        <taxon>Bacillota</taxon>
        <taxon>Clostridia</taxon>
        <taxon>Peptostreptococcales</taxon>
        <taxon>Anaerovoracaceae</taxon>
        <taxon>Lentihominibacter</taxon>
    </lineage>
</organism>
<dbReference type="EMBL" id="JACRTA010000001">
    <property type="protein sequence ID" value="MBC8567957.1"/>
    <property type="molecule type" value="Genomic_DNA"/>
</dbReference>
<dbReference type="PANTHER" id="PTHR10404">
    <property type="entry name" value="N-ACETYLATED-ALPHA-LINKED ACIDIC DIPEPTIDASE"/>
    <property type="match status" value="1"/>
</dbReference>
<dbReference type="PANTHER" id="PTHR10404:SF46">
    <property type="entry name" value="VACUOLAR PROTEIN SORTING-ASSOCIATED PROTEIN 70"/>
    <property type="match status" value="1"/>
</dbReference>
<dbReference type="InterPro" id="IPR046450">
    <property type="entry name" value="PA_dom_sf"/>
</dbReference>
<dbReference type="Proteomes" id="UP000610862">
    <property type="component" value="Unassembled WGS sequence"/>
</dbReference>
<comment type="caution">
    <text evidence="2">The sequence shown here is derived from an EMBL/GenBank/DDBJ whole genome shotgun (WGS) entry which is preliminary data.</text>
</comment>
<dbReference type="SUPFAM" id="SSF53187">
    <property type="entry name" value="Zn-dependent exopeptidases"/>
    <property type="match status" value="1"/>
</dbReference>
<evidence type="ECO:0000259" key="1">
    <source>
        <dbReference type="Pfam" id="PF04389"/>
    </source>
</evidence>